<keyword evidence="5" id="KW-1185">Reference proteome</keyword>
<dbReference type="AlphaFoldDB" id="A0A835EC51"/>
<protein>
    <recommendedName>
        <fullName evidence="3">DUF4220 domain-containing protein</fullName>
    </recommendedName>
</protein>
<feature type="domain" description="DUF4220" evidence="3">
    <location>
        <begin position="19"/>
        <end position="186"/>
    </location>
</feature>
<feature type="transmembrane region" description="Helical" evidence="2">
    <location>
        <begin position="100"/>
        <end position="118"/>
    </location>
</feature>
<dbReference type="OrthoDB" id="689263at2759"/>
<keyword evidence="2" id="KW-1133">Transmembrane helix</keyword>
<dbReference type="Pfam" id="PF13968">
    <property type="entry name" value="DUF4220"/>
    <property type="match status" value="1"/>
</dbReference>
<accession>A0A835EC51</accession>
<dbReference type="PANTHER" id="PTHR31325">
    <property type="entry name" value="OS01G0798800 PROTEIN-RELATED"/>
    <property type="match status" value="1"/>
</dbReference>
<feature type="transmembrane region" description="Helical" evidence="2">
    <location>
        <begin position="130"/>
        <end position="147"/>
    </location>
</feature>
<dbReference type="Proteomes" id="UP000636709">
    <property type="component" value="Unassembled WGS sequence"/>
</dbReference>
<dbReference type="InterPro" id="IPR025315">
    <property type="entry name" value="DUF4220"/>
</dbReference>
<keyword evidence="2" id="KW-0812">Transmembrane</keyword>
<feature type="compositionally biased region" description="Polar residues" evidence="1">
    <location>
        <begin position="530"/>
        <end position="544"/>
    </location>
</feature>
<gene>
    <name evidence="4" type="ORF">HU200_043234</name>
</gene>
<feature type="region of interest" description="Disordered" evidence="1">
    <location>
        <begin position="530"/>
        <end position="550"/>
    </location>
</feature>
<proteinExistence type="predicted"/>
<dbReference type="Pfam" id="PF04578">
    <property type="entry name" value="DUF594"/>
    <property type="match status" value="1"/>
</dbReference>
<organism evidence="4 5">
    <name type="scientific">Digitaria exilis</name>
    <dbReference type="NCBI Taxonomy" id="1010633"/>
    <lineage>
        <taxon>Eukaryota</taxon>
        <taxon>Viridiplantae</taxon>
        <taxon>Streptophyta</taxon>
        <taxon>Embryophyta</taxon>
        <taxon>Tracheophyta</taxon>
        <taxon>Spermatophyta</taxon>
        <taxon>Magnoliopsida</taxon>
        <taxon>Liliopsida</taxon>
        <taxon>Poales</taxon>
        <taxon>Poaceae</taxon>
        <taxon>PACMAD clade</taxon>
        <taxon>Panicoideae</taxon>
        <taxon>Panicodae</taxon>
        <taxon>Paniceae</taxon>
        <taxon>Anthephorinae</taxon>
        <taxon>Digitaria</taxon>
    </lineage>
</organism>
<keyword evidence="2" id="KW-0472">Membrane</keyword>
<evidence type="ECO:0000259" key="3">
    <source>
        <dbReference type="Pfam" id="PF13968"/>
    </source>
</evidence>
<evidence type="ECO:0000313" key="4">
    <source>
        <dbReference type="EMBL" id="KAF8686956.1"/>
    </source>
</evidence>
<dbReference type="EMBL" id="JACEFO010002057">
    <property type="protein sequence ID" value="KAF8686956.1"/>
    <property type="molecule type" value="Genomic_DNA"/>
</dbReference>
<evidence type="ECO:0000256" key="1">
    <source>
        <dbReference type="SAM" id="MobiDB-lite"/>
    </source>
</evidence>
<comment type="caution">
    <text evidence="4">The sequence shown here is derived from an EMBL/GenBank/DDBJ whole genome shotgun (WGS) entry which is preliminary data.</text>
</comment>
<dbReference type="InterPro" id="IPR007658">
    <property type="entry name" value="DUF594"/>
</dbReference>
<name>A0A835EC51_9POAL</name>
<evidence type="ECO:0000313" key="5">
    <source>
        <dbReference type="Proteomes" id="UP000636709"/>
    </source>
</evidence>
<reference evidence="4" key="1">
    <citation type="submission" date="2020-07" db="EMBL/GenBank/DDBJ databases">
        <title>Genome sequence and genetic diversity analysis of an under-domesticated orphan crop, white fonio (Digitaria exilis).</title>
        <authorList>
            <person name="Bennetzen J.L."/>
            <person name="Chen S."/>
            <person name="Ma X."/>
            <person name="Wang X."/>
            <person name="Yssel A.E.J."/>
            <person name="Chaluvadi S.R."/>
            <person name="Johnson M."/>
            <person name="Gangashetty P."/>
            <person name="Hamidou F."/>
            <person name="Sanogo M.D."/>
            <person name="Zwaenepoel A."/>
            <person name="Wallace J."/>
            <person name="Van De Peer Y."/>
            <person name="Van Deynze A."/>
        </authorList>
    </citation>
    <scope>NUCLEOTIDE SEQUENCE</scope>
    <source>
        <tissue evidence="4">Leaves</tissue>
    </source>
</reference>
<sequence length="550" mass="63093">MAGAAGDMPLRDDEVEAYDKKDPRQAVKLVRSAHLLFQTFKLLFADGIFSFKDRRDSRAEFSRKGKDWAFKVVEIELSFVYDQLYTKASLSRTKLGLGRVASLLLTLAGSIWTLFVTLHASQYQPRHRCVTFTLLAGAVFTDVVILAYHSLSIWTLVHIDWLPCGSCAFVNYRRWSGRMAQSNLIAFCLKKVPSDSELDAFIRKKLARLHRNLGAPHDLPVFVGVPGMAGMMLGPKLLASAGNLLYPKRTLFEKLQAGSFWRKYEQIDHVLVRQELKKFIFCEIRKKEKDLYAWERQKKAAGETLGNHNPSTAYRGDQVMRCEKITGLEWSLQEKEFDESLLIWHIATDLCFRQEYKHGNTFPEPMKIARELSNYLFYIMVVHPLMLSPSTTMVIKRCRDTCAEARRHFLKEHLQHMQRLTREARSEIAMGEDNAHKLLLKVKTPLPASVMKGDKSKSVLWDGCFLAKELTRIMGDPETKWQVVSKVWVEMLCYAAIHCGGYQHAERLKEGGELITFVCLLMNPDVWASTTEPRSGTRTLTSRHTPPHRY</sequence>
<evidence type="ECO:0000256" key="2">
    <source>
        <dbReference type="SAM" id="Phobius"/>
    </source>
</evidence>